<protein>
    <recommendedName>
        <fullName evidence="2">Organic solvent tolerance-like N-terminal domain-containing protein</fullName>
    </recommendedName>
</protein>
<dbReference type="GO" id="GO:0030288">
    <property type="term" value="C:outer membrane-bounded periplasmic space"/>
    <property type="evidence" value="ECO:0007669"/>
    <property type="project" value="TreeGrafter"/>
</dbReference>
<dbReference type="InterPro" id="IPR026265">
    <property type="entry name" value="LptC"/>
</dbReference>
<dbReference type="Proteomes" id="UP000094056">
    <property type="component" value="Unassembled WGS sequence"/>
</dbReference>
<dbReference type="Gene3D" id="2.60.450.10">
    <property type="entry name" value="Lipopolysaccharide (LPS) transport protein A like domain"/>
    <property type="match status" value="4"/>
</dbReference>
<feature type="domain" description="Organic solvent tolerance-like N-terminal" evidence="2">
    <location>
        <begin position="402"/>
        <end position="506"/>
    </location>
</feature>
<gene>
    <name evidence="3" type="ORF">SCARUB_00364</name>
</gene>
<feature type="domain" description="Organic solvent tolerance-like N-terminal" evidence="2">
    <location>
        <begin position="249"/>
        <end position="346"/>
    </location>
</feature>
<dbReference type="Pfam" id="PF06835">
    <property type="entry name" value="LptC"/>
    <property type="match status" value="1"/>
</dbReference>
<dbReference type="AlphaFoldDB" id="A0A1E3XFW1"/>
<dbReference type="NCBIfam" id="TIGR04409">
    <property type="entry name" value="LptC_YrbK"/>
    <property type="match status" value="1"/>
</dbReference>
<proteinExistence type="predicted"/>
<evidence type="ECO:0000313" key="3">
    <source>
        <dbReference type="EMBL" id="ODS34488.1"/>
    </source>
</evidence>
<organism evidence="3 4">
    <name type="scientific">Candidatus Scalindua rubra</name>
    <dbReference type="NCBI Taxonomy" id="1872076"/>
    <lineage>
        <taxon>Bacteria</taxon>
        <taxon>Pseudomonadati</taxon>
        <taxon>Planctomycetota</taxon>
        <taxon>Candidatus Brocadiia</taxon>
        <taxon>Candidatus Brocadiales</taxon>
        <taxon>Candidatus Scalinduaceae</taxon>
        <taxon>Candidatus Scalindua</taxon>
    </lineage>
</organism>
<comment type="caution">
    <text evidence="3">The sequence shown here is derived from an EMBL/GenBank/DDBJ whole genome shotgun (WGS) entry which is preliminary data.</text>
</comment>
<dbReference type="PANTHER" id="PTHR36504:SF1">
    <property type="entry name" value="LIPOPOLYSACCHARIDE EXPORT SYSTEM PROTEIN LPTA"/>
    <property type="match status" value="1"/>
</dbReference>
<feature type="domain" description="Organic solvent tolerance-like N-terminal" evidence="2">
    <location>
        <begin position="540"/>
        <end position="643"/>
    </location>
</feature>
<reference evidence="3 4" key="1">
    <citation type="submission" date="2016-07" db="EMBL/GenBank/DDBJ databases">
        <title>Draft genome of Scalindua rubra, obtained from a brine-seawater interface in the Red Sea, sheds light on salt adaptation in anammox bacteria.</title>
        <authorList>
            <person name="Speth D.R."/>
            <person name="Lagkouvardos I."/>
            <person name="Wang Y."/>
            <person name="Qian P.-Y."/>
            <person name="Dutilh B.E."/>
            <person name="Jetten M.S."/>
        </authorList>
    </citation>
    <scope>NUCLEOTIDE SEQUENCE [LARGE SCALE GENOMIC DNA]</scope>
    <source>
        <strain evidence="3">BSI-1</strain>
    </source>
</reference>
<dbReference type="InterPro" id="IPR052037">
    <property type="entry name" value="LPS_export_LptA"/>
</dbReference>
<dbReference type="GO" id="GO:0005886">
    <property type="term" value="C:plasma membrane"/>
    <property type="evidence" value="ECO:0007669"/>
    <property type="project" value="InterPro"/>
</dbReference>
<dbReference type="GO" id="GO:0017089">
    <property type="term" value="F:glycolipid transfer activity"/>
    <property type="evidence" value="ECO:0007669"/>
    <property type="project" value="TreeGrafter"/>
</dbReference>
<accession>A0A1E3XFW1</accession>
<sequence length="660" mass="75279">MKKKSLAFLGIVIICFCFLALSISGMIDYTTYVKREEKPMLKKIIDEDSKKKQRLTQESNLKDITQEIYGLRLPNYDKNGKEVSIIRGAYTVFLKNRIYRISKPEIEFIGTGNKDNNQPKNIIITSDFGEIDKTTNKGLLYENVITRLEKDFKIYTDDLKYLPDEKIVNTDGSVTVKGNNMKITGTGFEINLSDSKALIKNDPEMEIESDRDGLFFFSTNETATPDPKSQTSITNRNIADNIFIRSSGELVFENKERLAVFNENVRISRGKSTIFADKLTVPFDSDMENLKKIIASGNVLASDGNKNAKGEKLSWDGEKQIATLEDDPVAEFFDDKVSITAAKIMFSKVYGRMDVPVSGQLTTIVSLNSNKQDENKETELILASPKDPAYESITITWKGRMTFQQNINRALFEDDVVVNKEGTKLYCEKLVIKFDDQNSTMKHLEATKDVHLIEKREDYYREARGEKLIWASKENYTELYGNPLASVRDGERQISAPKISFSEDEKKILAEGKGYLLAKSHTEKEEKDTEFIDINWNKKMIYNGKKKTANFYEMVKAIKGDDKLDCDRLDVLFHDKDKIKKITALGNVYIASPNSENTEGVGTLLVWDLMKDMAVLTGNPLAELRRSGARTFSEKIYFDINSKRVHWEGKPHWQIYEGVQ</sequence>
<dbReference type="InterPro" id="IPR010664">
    <property type="entry name" value="LipoPS_assembly_LptC-rel"/>
</dbReference>
<dbReference type="InterPro" id="IPR005653">
    <property type="entry name" value="OstA-like_N"/>
</dbReference>
<dbReference type="EMBL" id="MAYW01000005">
    <property type="protein sequence ID" value="ODS34488.1"/>
    <property type="molecule type" value="Genomic_DNA"/>
</dbReference>
<dbReference type="GO" id="GO:0009279">
    <property type="term" value="C:cell outer membrane"/>
    <property type="evidence" value="ECO:0007669"/>
    <property type="project" value="TreeGrafter"/>
</dbReference>
<evidence type="ECO:0000313" key="4">
    <source>
        <dbReference type="Proteomes" id="UP000094056"/>
    </source>
</evidence>
<dbReference type="Pfam" id="PF03968">
    <property type="entry name" value="LptD_N"/>
    <property type="match status" value="3"/>
</dbReference>
<dbReference type="GO" id="GO:0015221">
    <property type="term" value="F:lipopolysaccharide transmembrane transporter activity"/>
    <property type="evidence" value="ECO:0007669"/>
    <property type="project" value="InterPro"/>
</dbReference>
<name>A0A1E3XFW1_9BACT</name>
<dbReference type="PANTHER" id="PTHR36504">
    <property type="entry name" value="LIPOPOLYSACCHARIDE EXPORT SYSTEM PROTEIN LPTA"/>
    <property type="match status" value="1"/>
</dbReference>
<evidence type="ECO:0000256" key="1">
    <source>
        <dbReference type="ARBA" id="ARBA00022729"/>
    </source>
</evidence>
<evidence type="ECO:0000259" key="2">
    <source>
        <dbReference type="Pfam" id="PF03968"/>
    </source>
</evidence>
<keyword evidence="1" id="KW-0732">Signal</keyword>